<proteinExistence type="predicted"/>
<dbReference type="GO" id="GO:0003723">
    <property type="term" value="F:RNA binding"/>
    <property type="evidence" value="ECO:0007669"/>
    <property type="project" value="InterPro"/>
</dbReference>
<name>A0AAD6W775_9ROSI</name>
<gene>
    <name evidence="2" type="ORF">NC653_011140</name>
</gene>
<dbReference type="EMBL" id="JAQIZT010000004">
    <property type="protein sequence ID" value="KAJ7000579.1"/>
    <property type="molecule type" value="Genomic_DNA"/>
</dbReference>
<dbReference type="Pfam" id="PF00013">
    <property type="entry name" value="KH_1"/>
    <property type="match status" value="1"/>
</dbReference>
<dbReference type="Gene3D" id="3.30.310.210">
    <property type="match status" value="1"/>
</dbReference>
<evidence type="ECO:0000313" key="2">
    <source>
        <dbReference type="EMBL" id="KAJ7000579.1"/>
    </source>
</evidence>
<keyword evidence="3" id="KW-1185">Reference proteome</keyword>
<sequence>MEKLEFSCNSLQCVISKGKFQISGKPAVAKRALYEIPALLHQNLRKDKSPSGLWNPRSQTIEAILQLQNKTSEFSEKGMITRLLVPSSKAGCNLGQGGQDINEMRRLRAEIHISGNYGVAKDVLVDIASDSEKELCMMKMLEQNLSVLDLSWALGWHTTC</sequence>
<feature type="domain" description="K Homology" evidence="1">
    <location>
        <begin position="81"/>
        <end position="132"/>
    </location>
</feature>
<evidence type="ECO:0000259" key="1">
    <source>
        <dbReference type="Pfam" id="PF00013"/>
    </source>
</evidence>
<accession>A0AAD6W775</accession>
<reference evidence="2 3" key="1">
    <citation type="journal article" date="2023" name="Mol. Ecol. Resour.">
        <title>Chromosome-level genome assembly of a triploid poplar Populus alba 'Berolinensis'.</title>
        <authorList>
            <person name="Chen S."/>
            <person name="Yu Y."/>
            <person name="Wang X."/>
            <person name="Wang S."/>
            <person name="Zhang T."/>
            <person name="Zhou Y."/>
            <person name="He R."/>
            <person name="Meng N."/>
            <person name="Wang Y."/>
            <person name="Liu W."/>
            <person name="Liu Z."/>
            <person name="Liu J."/>
            <person name="Guo Q."/>
            <person name="Huang H."/>
            <person name="Sederoff R.R."/>
            <person name="Wang G."/>
            <person name="Qu G."/>
            <person name="Chen S."/>
        </authorList>
    </citation>
    <scope>NUCLEOTIDE SEQUENCE [LARGE SCALE GENOMIC DNA]</scope>
    <source>
        <strain evidence="2">SC-2020</strain>
    </source>
</reference>
<organism evidence="2 3">
    <name type="scientific">Populus alba x Populus x berolinensis</name>
    <dbReference type="NCBI Taxonomy" id="444605"/>
    <lineage>
        <taxon>Eukaryota</taxon>
        <taxon>Viridiplantae</taxon>
        <taxon>Streptophyta</taxon>
        <taxon>Embryophyta</taxon>
        <taxon>Tracheophyta</taxon>
        <taxon>Spermatophyta</taxon>
        <taxon>Magnoliopsida</taxon>
        <taxon>eudicotyledons</taxon>
        <taxon>Gunneridae</taxon>
        <taxon>Pentapetalae</taxon>
        <taxon>rosids</taxon>
        <taxon>fabids</taxon>
        <taxon>Malpighiales</taxon>
        <taxon>Salicaceae</taxon>
        <taxon>Saliceae</taxon>
        <taxon>Populus</taxon>
    </lineage>
</organism>
<dbReference type="AlphaFoldDB" id="A0AAD6W775"/>
<dbReference type="Proteomes" id="UP001164929">
    <property type="component" value="Chromosome 4"/>
</dbReference>
<comment type="caution">
    <text evidence="2">The sequence shown here is derived from an EMBL/GenBank/DDBJ whole genome shotgun (WGS) entry which is preliminary data.</text>
</comment>
<protein>
    <recommendedName>
        <fullName evidence="1">K Homology domain-containing protein</fullName>
    </recommendedName>
</protein>
<evidence type="ECO:0000313" key="3">
    <source>
        <dbReference type="Proteomes" id="UP001164929"/>
    </source>
</evidence>
<dbReference type="InterPro" id="IPR004088">
    <property type="entry name" value="KH_dom_type_1"/>
</dbReference>